<dbReference type="InterPro" id="IPR009053">
    <property type="entry name" value="Prefoldin"/>
</dbReference>
<evidence type="ECO:0000256" key="2">
    <source>
        <dbReference type="ARBA" id="ARBA00011695"/>
    </source>
</evidence>
<gene>
    <name evidence="4" type="ORF">V1264_011091</name>
</gene>
<protein>
    <recommendedName>
        <fullName evidence="6">Prefoldin subunit 1</fullName>
    </recommendedName>
</protein>
<evidence type="ECO:0000256" key="1">
    <source>
        <dbReference type="ARBA" id="ARBA00008045"/>
    </source>
</evidence>
<name>A0AAN9BUD7_9CAEN</name>
<dbReference type="Proteomes" id="UP001374579">
    <property type="component" value="Unassembled WGS sequence"/>
</dbReference>
<comment type="subunit">
    <text evidence="2">Heterohexamer of two PFD-alpha type and four PFD-beta type subunits.</text>
</comment>
<dbReference type="AlphaFoldDB" id="A0AAN9BUD7"/>
<accession>A0AAN9BUD7</accession>
<dbReference type="SUPFAM" id="SSF46579">
    <property type="entry name" value="Prefoldin"/>
    <property type="match status" value="1"/>
</dbReference>
<evidence type="ECO:0000313" key="5">
    <source>
        <dbReference type="Proteomes" id="UP001374579"/>
    </source>
</evidence>
<dbReference type="GO" id="GO:0005737">
    <property type="term" value="C:cytoplasm"/>
    <property type="evidence" value="ECO:0007669"/>
    <property type="project" value="TreeGrafter"/>
</dbReference>
<dbReference type="Pfam" id="PF01920">
    <property type="entry name" value="Prefoldin_2"/>
    <property type="match status" value="1"/>
</dbReference>
<evidence type="ECO:0008006" key="6">
    <source>
        <dbReference type="Google" id="ProtNLM"/>
    </source>
</evidence>
<dbReference type="PANTHER" id="PTHR20903:SF0">
    <property type="entry name" value="PREFOLDIN SUBUNIT 1"/>
    <property type="match status" value="1"/>
</dbReference>
<evidence type="ECO:0000256" key="3">
    <source>
        <dbReference type="ARBA" id="ARBA00023186"/>
    </source>
</evidence>
<dbReference type="GO" id="GO:0051082">
    <property type="term" value="F:unfolded protein binding"/>
    <property type="evidence" value="ECO:0007669"/>
    <property type="project" value="InterPro"/>
</dbReference>
<keyword evidence="5" id="KW-1185">Reference proteome</keyword>
<dbReference type="CDD" id="cd23164">
    <property type="entry name" value="Prefoldin_1"/>
    <property type="match status" value="1"/>
</dbReference>
<comment type="caution">
    <text evidence="4">The sequence shown here is derived from an EMBL/GenBank/DDBJ whole genome shotgun (WGS) entry which is preliminary data.</text>
</comment>
<dbReference type="GO" id="GO:0044183">
    <property type="term" value="F:protein folding chaperone"/>
    <property type="evidence" value="ECO:0007669"/>
    <property type="project" value="TreeGrafter"/>
</dbReference>
<dbReference type="GO" id="GO:0016272">
    <property type="term" value="C:prefoldin complex"/>
    <property type="evidence" value="ECO:0007669"/>
    <property type="project" value="InterPro"/>
</dbReference>
<evidence type="ECO:0000313" key="4">
    <source>
        <dbReference type="EMBL" id="KAK7111465.1"/>
    </source>
</evidence>
<keyword evidence="3" id="KW-0143">Chaperone</keyword>
<dbReference type="PANTHER" id="PTHR20903">
    <property type="entry name" value="PREFOLDIN SUBUNIT 1-RELATED"/>
    <property type="match status" value="1"/>
</dbReference>
<proteinExistence type="inferred from homology"/>
<organism evidence="4 5">
    <name type="scientific">Littorina saxatilis</name>
    <dbReference type="NCBI Taxonomy" id="31220"/>
    <lineage>
        <taxon>Eukaryota</taxon>
        <taxon>Metazoa</taxon>
        <taxon>Spiralia</taxon>
        <taxon>Lophotrochozoa</taxon>
        <taxon>Mollusca</taxon>
        <taxon>Gastropoda</taxon>
        <taxon>Caenogastropoda</taxon>
        <taxon>Littorinimorpha</taxon>
        <taxon>Littorinoidea</taxon>
        <taxon>Littorinidae</taxon>
        <taxon>Littorina</taxon>
    </lineage>
</organism>
<dbReference type="EMBL" id="JBAMIC010000002">
    <property type="protein sequence ID" value="KAK7111465.1"/>
    <property type="molecule type" value="Genomic_DNA"/>
</dbReference>
<reference evidence="4 5" key="1">
    <citation type="submission" date="2024-02" db="EMBL/GenBank/DDBJ databases">
        <title>Chromosome-scale genome assembly of the rough periwinkle Littorina saxatilis.</title>
        <authorList>
            <person name="De Jode A."/>
            <person name="Faria R."/>
            <person name="Formenti G."/>
            <person name="Sims Y."/>
            <person name="Smith T.P."/>
            <person name="Tracey A."/>
            <person name="Wood J.M.D."/>
            <person name="Zagrodzka Z.B."/>
            <person name="Johannesson K."/>
            <person name="Butlin R.K."/>
            <person name="Leder E.H."/>
        </authorList>
    </citation>
    <scope>NUCLEOTIDE SEQUENCE [LARGE SCALE GENOMIC DNA]</scope>
    <source>
        <strain evidence="4">Snail1</strain>
        <tissue evidence="4">Muscle</tissue>
    </source>
</reference>
<dbReference type="InterPro" id="IPR002777">
    <property type="entry name" value="PFD_beta-like"/>
</dbReference>
<dbReference type="Gene3D" id="1.10.287.370">
    <property type="match status" value="1"/>
</dbReference>
<sequence length="124" mass="14504">MASMPVDMELKKAFQEMQMKMVQTTQQLKVADSQVETLKRKMQHSRLVDRELTEIPEDTRVYQGIGRMFLEMTVPEIRDGLTAKKKAADEKIKTIEVSKEYLEKSLKESEKSLRELVLSKQQQR</sequence>
<comment type="similarity">
    <text evidence="1">Belongs to the prefoldin subunit beta family.</text>
</comment>